<protein>
    <submittedName>
        <fullName evidence="7">Sigma-70 family RNA polymerase sigma factor</fullName>
    </submittedName>
</protein>
<accession>A0AAW5KMH2</accession>
<evidence type="ECO:0000256" key="4">
    <source>
        <dbReference type="ARBA" id="ARBA00023163"/>
    </source>
</evidence>
<evidence type="ECO:0000256" key="3">
    <source>
        <dbReference type="ARBA" id="ARBA00023082"/>
    </source>
</evidence>
<dbReference type="PANTHER" id="PTHR43133:SF60">
    <property type="entry name" value="RNA POLYMERASE SIGMA FACTOR SIGV"/>
    <property type="match status" value="1"/>
</dbReference>
<dbReference type="GO" id="GO:0006352">
    <property type="term" value="P:DNA-templated transcription initiation"/>
    <property type="evidence" value="ECO:0007669"/>
    <property type="project" value="InterPro"/>
</dbReference>
<dbReference type="Pfam" id="PF04542">
    <property type="entry name" value="Sigma70_r2"/>
    <property type="match status" value="1"/>
</dbReference>
<keyword evidence="3" id="KW-0731">Sigma factor</keyword>
<feature type="domain" description="RNA polymerase sigma factor 70 region 4 type 2" evidence="6">
    <location>
        <begin position="117"/>
        <end position="164"/>
    </location>
</feature>
<feature type="domain" description="RNA polymerase sigma-70 region 2" evidence="5">
    <location>
        <begin position="22"/>
        <end position="89"/>
    </location>
</feature>
<dbReference type="InterPro" id="IPR039425">
    <property type="entry name" value="RNA_pol_sigma-70-like"/>
</dbReference>
<dbReference type="Proteomes" id="UP001206236">
    <property type="component" value="Unassembled WGS sequence"/>
</dbReference>
<comment type="similarity">
    <text evidence="1">Belongs to the sigma-70 factor family. ECF subfamily.</text>
</comment>
<gene>
    <name evidence="7" type="ORF">NE632_11100</name>
</gene>
<dbReference type="EMBL" id="JANGCN010000028">
    <property type="protein sequence ID" value="MCQ5153848.1"/>
    <property type="molecule type" value="Genomic_DNA"/>
</dbReference>
<dbReference type="Pfam" id="PF08281">
    <property type="entry name" value="Sigma70_r4_2"/>
    <property type="match status" value="1"/>
</dbReference>
<dbReference type="InterPro" id="IPR013249">
    <property type="entry name" value="RNA_pol_sigma70_r4_t2"/>
</dbReference>
<dbReference type="PANTHER" id="PTHR43133">
    <property type="entry name" value="RNA POLYMERASE ECF-TYPE SIGMA FACTO"/>
    <property type="match status" value="1"/>
</dbReference>
<dbReference type="InterPro" id="IPR013324">
    <property type="entry name" value="RNA_pol_sigma_r3/r4-like"/>
</dbReference>
<evidence type="ECO:0000259" key="6">
    <source>
        <dbReference type="Pfam" id="PF08281"/>
    </source>
</evidence>
<comment type="caution">
    <text evidence="7">The sequence shown here is derived from an EMBL/GenBank/DDBJ whole genome shotgun (WGS) entry which is preliminary data.</text>
</comment>
<organism evidence="7 8">
    <name type="scientific">Ruminococcus bicirculans</name>
    <name type="common">ex Wegman et al. 2014</name>
    <dbReference type="NCBI Taxonomy" id="1160721"/>
    <lineage>
        <taxon>Bacteria</taxon>
        <taxon>Bacillati</taxon>
        <taxon>Bacillota</taxon>
        <taxon>Clostridia</taxon>
        <taxon>Eubacteriales</taxon>
        <taxon>Oscillospiraceae</taxon>
        <taxon>Ruminococcus</taxon>
    </lineage>
</organism>
<dbReference type="Gene3D" id="1.10.10.10">
    <property type="entry name" value="Winged helix-like DNA-binding domain superfamily/Winged helix DNA-binding domain"/>
    <property type="match status" value="1"/>
</dbReference>
<name>A0AAW5KMH2_9FIRM</name>
<keyword evidence="4" id="KW-0804">Transcription</keyword>
<proteinExistence type="inferred from homology"/>
<evidence type="ECO:0000259" key="5">
    <source>
        <dbReference type="Pfam" id="PF04542"/>
    </source>
</evidence>
<dbReference type="Gene3D" id="1.10.1740.10">
    <property type="match status" value="1"/>
</dbReference>
<dbReference type="RefSeq" id="WP_256322357.1">
    <property type="nucleotide sequence ID" value="NZ_JANGCN010000028.1"/>
</dbReference>
<dbReference type="InterPro" id="IPR013325">
    <property type="entry name" value="RNA_pol_sigma_r2"/>
</dbReference>
<dbReference type="GO" id="GO:0016987">
    <property type="term" value="F:sigma factor activity"/>
    <property type="evidence" value="ECO:0007669"/>
    <property type="project" value="UniProtKB-KW"/>
</dbReference>
<dbReference type="InterPro" id="IPR007627">
    <property type="entry name" value="RNA_pol_sigma70_r2"/>
</dbReference>
<dbReference type="AlphaFoldDB" id="A0AAW5KMH2"/>
<keyword evidence="2" id="KW-0805">Transcription regulation</keyword>
<dbReference type="InterPro" id="IPR036388">
    <property type="entry name" value="WH-like_DNA-bd_sf"/>
</dbReference>
<reference evidence="7" key="1">
    <citation type="submission" date="2022-06" db="EMBL/GenBank/DDBJ databases">
        <title>Isolation of gut microbiota from human fecal samples.</title>
        <authorList>
            <person name="Pamer E.G."/>
            <person name="Barat B."/>
            <person name="Waligurski E."/>
            <person name="Medina S."/>
            <person name="Paddock L."/>
            <person name="Mostad J."/>
        </authorList>
    </citation>
    <scope>NUCLEOTIDE SEQUENCE</scope>
    <source>
        <strain evidence="7">DFI.5.57</strain>
    </source>
</reference>
<evidence type="ECO:0000313" key="8">
    <source>
        <dbReference type="Proteomes" id="UP001206236"/>
    </source>
</evidence>
<evidence type="ECO:0000256" key="2">
    <source>
        <dbReference type="ARBA" id="ARBA00023015"/>
    </source>
</evidence>
<dbReference type="SUPFAM" id="SSF88659">
    <property type="entry name" value="Sigma3 and sigma4 domains of RNA polymerase sigma factors"/>
    <property type="match status" value="1"/>
</dbReference>
<dbReference type="CDD" id="cd06171">
    <property type="entry name" value="Sigma70_r4"/>
    <property type="match status" value="1"/>
</dbReference>
<sequence>MLPIYMALIDDEEDKSDFENIVNKYERKLYREAFKILNSHELAEEAVWEAFYRIAENFKKVHNLPVYKMDAYLIITIRRASYRIYNREKKYFENDSFEDSEYVPDIAKLNEYDISDLTNAIGQLEDKYKAVITYFYYYGHNANETSDLMGISRNTVYKYLRKAEAILLEKLRGANYERK</sequence>
<dbReference type="NCBIfam" id="TIGR02937">
    <property type="entry name" value="sigma70-ECF"/>
    <property type="match status" value="1"/>
</dbReference>
<evidence type="ECO:0000256" key="1">
    <source>
        <dbReference type="ARBA" id="ARBA00010641"/>
    </source>
</evidence>
<evidence type="ECO:0000313" key="7">
    <source>
        <dbReference type="EMBL" id="MCQ5153848.1"/>
    </source>
</evidence>
<dbReference type="InterPro" id="IPR014284">
    <property type="entry name" value="RNA_pol_sigma-70_dom"/>
</dbReference>
<dbReference type="SUPFAM" id="SSF88946">
    <property type="entry name" value="Sigma2 domain of RNA polymerase sigma factors"/>
    <property type="match status" value="1"/>
</dbReference>
<dbReference type="GO" id="GO:0003677">
    <property type="term" value="F:DNA binding"/>
    <property type="evidence" value="ECO:0007669"/>
    <property type="project" value="InterPro"/>
</dbReference>